<gene>
    <name evidence="2" type="primary">OSJNBa0056O06.40</name>
</gene>
<dbReference type="AlphaFoldDB" id="Q6Z1A8"/>
<reference evidence="3" key="1">
    <citation type="journal article" date="2005" name="Nature">
        <title>The map-based sequence of the rice genome.</title>
        <authorList>
            <consortium name="International rice genome sequencing project (IRGSP)"/>
            <person name="Matsumoto T."/>
            <person name="Wu J."/>
            <person name="Kanamori H."/>
            <person name="Katayose Y."/>
            <person name="Fujisawa M."/>
            <person name="Namiki N."/>
            <person name="Mizuno H."/>
            <person name="Yamamoto K."/>
            <person name="Antonio B.A."/>
            <person name="Baba T."/>
            <person name="Sakata K."/>
            <person name="Nagamura Y."/>
            <person name="Aoki H."/>
            <person name="Arikawa K."/>
            <person name="Arita K."/>
            <person name="Bito T."/>
            <person name="Chiden Y."/>
            <person name="Fujitsuka N."/>
            <person name="Fukunaka R."/>
            <person name="Hamada M."/>
            <person name="Harada C."/>
            <person name="Hayashi A."/>
            <person name="Hijishita S."/>
            <person name="Honda M."/>
            <person name="Hosokawa S."/>
            <person name="Ichikawa Y."/>
            <person name="Idonuma A."/>
            <person name="Iijima M."/>
            <person name="Ikeda M."/>
            <person name="Ikeno M."/>
            <person name="Ito K."/>
            <person name="Ito S."/>
            <person name="Ito T."/>
            <person name="Ito Y."/>
            <person name="Ito Y."/>
            <person name="Iwabuchi A."/>
            <person name="Kamiya K."/>
            <person name="Karasawa W."/>
            <person name="Kurita K."/>
            <person name="Katagiri S."/>
            <person name="Kikuta A."/>
            <person name="Kobayashi H."/>
            <person name="Kobayashi N."/>
            <person name="Machita K."/>
            <person name="Maehara T."/>
            <person name="Masukawa M."/>
            <person name="Mizubayashi T."/>
            <person name="Mukai Y."/>
            <person name="Nagasaki H."/>
            <person name="Nagata Y."/>
            <person name="Naito S."/>
            <person name="Nakashima M."/>
            <person name="Nakama Y."/>
            <person name="Nakamichi Y."/>
            <person name="Nakamura M."/>
            <person name="Meguro A."/>
            <person name="Negishi M."/>
            <person name="Ohta I."/>
            <person name="Ohta T."/>
            <person name="Okamoto M."/>
            <person name="Ono N."/>
            <person name="Saji S."/>
            <person name="Sakaguchi M."/>
            <person name="Sakai K."/>
            <person name="Shibata M."/>
            <person name="Shimokawa T."/>
            <person name="Song J."/>
            <person name="Takazaki Y."/>
            <person name="Terasawa K."/>
            <person name="Tsugane M."/>
            <person name="Tsuji K."/>
            <person name="Ueda S."/>
            <person name="Waki K."/>
            <person name="Yamagata H."/>
            <person name="Yamamoto M."/>
            <person name="Yamamoto S."/>
            <person name="Yamane H."/>
            <person name="Yoshiki S."/>
            <person name="Yoshihara R."/>
            <person name="Yukawa K."/>
            <person name="Zhong H."/>
            <person name="Yano M."/>
            <person name="Yuan Q."/>
            <person name="Ouyang S."/>
            <person name="Liu J."/>
            <person name="Jones K.M."/>
            <person name="Gansberger K."/>
            <person name="Moffat K."/>
            <person name="Hill J."/>
            <person name="Bera J."/>
            <person name="Fadrosh D."/>
            <person name="Jin S."/>
            <person name="Johri S."/>
            <person name="Kim M."/>
            <person name="Overton L."/>
            <person name="Reardon M."/>
            <person name="Tsitrin T."/>
            <person name="Vuong H."/>
            <person name="Weaver B."/>
            <person name="Ciecko A."/>
            <person name="Tallon L."/>
            <person name="Jackson J."/>
            <person name="Pai G."/>
            <person name="Aken S.V."/>
            <person name="Utterback T."/>
            <person name="Reidmuller S."/>
            <person name="Feldblyum T."/>
            <person name="Hsiao J."/>
            <person name="Zismann V."/>
            <person name="Iobst S."/>
            <person name="de Vazeille A.R."/>
            <person name="Buell C.R."/>
            <person name="Ying K."/>
            <person name="Li Y."/>
            <person name="Lu T."/>
            <person name="Huang Y."/>
            <person name="Zhao Q."/>
            <person name="Feng Q."/>
            <person name="Zhang L."/>
            <person name="Zhu J."/>
            <person name="Weng Q."/>
            <person name="Mu J."/>
            <person name="Lu Y."/>
            <person name="Fan D."/>
            <person name="Liu Y."/>
            <person name="Guan J."/>
            <person name="Zhang Y."/>
            <person name="Yu S."/>
            <person name="Liu X."/>
            <person name="Zhang Y."/>
            <person name="Hong G."/>
            <person name="Han B."/>
            <person name="Choisne N."/>
            <person name="Demange N."/>
            <person name="Orjeda G."/>
            <person name="Samain S."/>
            <person name="Cattolico L."/>
            <person name="Pelletier E."/>
            <person name="Couloux A."/>
            <person name="Segurens B."/>
            <person name="Wincker P."/>
            <person name="D'Hont A."/>
            <person name="Scarpelli C."/>
            <person name="Weissenbach J."/>
            <person name="Salanoubat M."/>
            <person name="Quetier F."/>
            <person name="Yu Y."/>
            <person name="Kim H.R."/>
            <person name="Rambo T."/>
            <person name="Currie J."/>
            <person name="Collura K."/>
            <person name="Luo M."/>
            <person name="Yang T."/>
            <person name="Ammiraju J.S.S."/>
            <person name="Engler F."/>
            <person name="Soderlund C."/>
            <person name="Wing R.A."/>
            <person name="Palmer L.E."/>
            <person name="de la Bastide M."/>
            <person name="Spiegel L."/>
            <person name="Nascimento L."/>
            <person name="Zutavern T."/>
            <person name="O'Shaughnessy A."/>
            <person name="Dike S."/>
            <person name="Dedhia N."/>
            <person name="Preston R."/>
            <person name="Balija V."/>
            <person name="McCombie W.R."/>
            <person name="Chow T."/>
            <person name="Chen H."/>
            <person name="Chung M."/>
            <person name="Chen C."/>
            <person name="Shaw J."/>
            <person name="Wu H."/>
            <person name="Hsiao K."/>
            <person name="Chao Y."/>
            <person name="Chu M."/>
            <person name="Cheng C."/>
            <person name="Hour A."/>
            <person name="Lee P."/>
            <person name="Lin S."/>
            <person name="Lin Y."/>
            <person name="Liou J."/>
            <person name="Liu S."/>
            <person name="Hsing Y."/>
            <person name="Raghuvanshi S."/>
            <person name="Mohanty A."/>
            <person name="Bharti A.K."/>
            <person name="Gaur A."/>
            <person name="Gupta V."/>
            <person name="Kumar D."/>
            <person name="Ravi V."/>
            <person name="Vij S."/>
            <person name="Kapur A."/>
            <person name="Khurana P."/>
            <person name="Khurana P."/>
            <person name="Khurana J.P."/>
            <person name="Tyagi A.K."/>
            <person name="Gaikwad K."/>
            <person name="Singh A."/>
            <person name="Dalal V."/>
            <person name="Srivastava S."/>
            <person name="Dixit A."/>
            <person name="Pal A.K."/>
            <person name="Ghazi I.A."/>
            <person name="Yadav M."/>
            <person name="Pandit A."/>
            <person name="Bhargava A."/>
            <person name="Sureshbabu K."/>
            <person name="Batra K."/>
            <person name="Sharma T.R."/>
            <person name="Mohapatra T."/>
            <person name="Singh N.K."/>
            <person name="Messing J."/>
            <person name="Nelson A.B."/>
            <person name="Fuks G."/>
            <person name="Kavchok S."/>
            <person name="Keizer G."/>
            <person name="Linton E."/>
            <person name="Llaca V."/>
            <person name="Song R."/>
            <person name="Tanyolac B."/>
            <person name="Young S."/>
            <person name="Ho-Il K."/>
            <person name="Hahn J.H."/>
            <person name="Sangsakoo G."/>
            <person name="Vanavichit A."/>
            <person name="de Mattos Luiz.A.T."/>
            <person name="Zimmer P.D."/>
            <person name="Malone G."/>
            <person name="Dellagostin O."/>
            <person name="de Oliveira A.C."/>
            <person name="Bevan M."/>
            <person name="Bancroft I."/>
            <person name="Minx P."/>
            <person name="Cordum H."/>
            <person name="Wilson R."/>
            <person name="Cheng Z."/>
            <person name="Jin W."/>
            <person name="Jiang J."/>
            <person name="Leong S.A."/>
            <person name="Iwama H."/>
            <person name="Gojobori T."/>
            <person name="Itoh T."/>
            <person name="Niimura Y."/>
            <person name="Fujii Y."/>
            <person name="Habara T."/>
            <person name="Sakai H."/>
            <person name="Sato Y."/>
            <person name="Wilson G."/>
            <person name="Kumar K."/>
            <person name="McCouch S."/>
            <person name="Juretic N."/>
            <person name="Hoen D."/>
            <person name="Wright S."/>
            <person name="Bruskiewich R."/>
            <person name="Bureau T."/>
            <person name="Miyao A."/>
            <person name="Hirochika H."/>
            <person name="Nishikawa T."/>
            <person name="Kadowaki K."/>
            <person name="Sugiura M."/>
            <person name="Burr B."/>
            <person name="Sasaki T."/>
        </authorList>
    </citation>
    <scope>NUCLEOTIDE SEQUENCE [LARGE SCALE GENOMIC DNA]</scope>
    <source>
        <strain evidence="3">cv. Nipponbare</strain>
    </source>
</reference>
<sequence>MGTTVMGTTVMTTIATGTMTCRFCRRAMARAGDVGAAVEQPQRDGVGEEVPAEVDVPEVGMVRERAASERQWWALSARQPRAAPPPTSRWPGAGGPEARRLHLLLHCLPPIRIWPVLHPTHADPAAARRILRGQQWEAWWRAPIESG</sequence>
<protein>
    <submittedName>
        <fullName evidence="2">Uncharacterized protein</fullName>
    </submittedName>
</protein>
<feature type="region of interest" description="Disordered" evidence="1">
    <location>
        <begin position="76"/>
        <end position="95"/>
    </location>
</feature>
<evidence type="ECO:0000313" key="3">
    <source>
        <dbReference type="Proteomes" id="UP000000763"/>
    </source>
</evidence>
<evidence type="ECO:0000313" key="2">
    <source>
        <dbReference type="EMBL" id="BAD05617.1"/>
    </source>
</evidence>
<reference evidence="3" key="2">
    <citation type="journal article" date="2008" name="Nucleic Acids Res.">
        <title>The rice annotation project database (RAP-DB): 2008 update.</title>
        <authorList>
            <consortium name="The rice annotation project (RAP)"/>
        </authorList>
    </citation>
    <scope>GENOME REANNOTATION</scope>
    <source>
        <strain evidence="3">cv. Nipponbare</strain>
    </source>
</reference>
<dbReference type="EMBL" id="AP005441">
    <property type="protein sequence ID" value="BAD05617.1"/>
    <property type="molecule type" value="Genomic_DNA"/>
</dbReference>
<evidence type="ECO:0000256" key="1">
    <source>
        <dbReference type="SAM" id="MobiDB-lite"/>
    </source>
</evidence>
<name>Q6Z1A8_ORYSJ</name>
<accession>Q6Z1A8</accession>
<proteinExistence type="predicted"/>
<organism evidence="2 3">
    <name type="scientific">Oryza sativa subsp. japonica</name>
    <name type="common">Rice</name>
    <dbReference type="NCBI Taxonomy" id="39947"/>
    <lineage>
        <taxon>Eukaryota</taxon>
        <taxon>Viridiplantae</taxon>
        <taxon>Streptophyta</taxon>
        <taxon>Embryophyta</taxon>
        <taxon>Tracheophyta</taxon>
        <taxon>Spermatophyta</taxon>
        <taxon>Magnoliopsida</taxon>
        <taxon>Liliopsida</taxon>
        <taxon>Poales</taxon>
        <taxon>Poaceae</taxon>
        <taxon>BOP clade</taxon>
        <taxon>Oryzoideae</taxon>
        <taxon>Oryzeae</taxon>
        <taxon>Oryzinae</taxon>
        <taxon>Oryza</taxon>
        <taxon>Oryza sativa</taxon>
    </lineage>
</organism>
<dbReference type="Proteomes" id="UP000000763">
    <property type="component" value="Chromosome 8"/>
</dbReference>